<proteinExistence type="predicted"/>
<sequence>MLKRFQRKLRPTDKGCRCGRCIEVRSSMRGFQNQPDRKTVYNMPARRNIPRSCQLGIASRCRRRGNSRVSGGPPRSANCRDIIPFNCLLLQNRTQPRDDQPSLLRKNFSTVLYYSSRCITRLNFNILHEKFCSMLLYGI</sequence>
<dbReference type="Proteomes" id="UP001430953">
    <property type="component" value="Unassembled WGS sequence"/>
</dbReference>
<gene>
    <name evidence="1" type="ORF">PUN28_008821</name>
</gene>
<evidence type="ECO:0000313" key="2">
    <source>
        <dbReference type="Proteomes" id="UP001430953"/>
    </source>
</evidence>
<reference evidence="1 2" key="1">
    <citation type="submission" date="2023-03" db="EMBL/GenBank/DDBJ databases">
        <title>High recombination rates correlate with genetic variation in Cardiocondyla obscurior ants.</title>
        <authorList>
            <person name="Errbii M."/>
        </authorList>
    </citation>
    <scope>NUCLEOTIDE SEQUENCE [LARGE SCALE GENOMIC DNA]</scope>
    <source>
        <strain evidence="1">Alpha-2009</strain>
        <tissue evidence="1">Whole body</tissue>
    </source>
</reference>
<dbReference type="EMBL" id="JADYXP020000008">
    <property type="protein sequence ID" value="KAL0117673.1"/>
    <property type="molecule type" value="Genomic_DNA"/>
</dbReference>
<dbReference type="AlphaFoldDB" id="A0AAW2FPI9"/>
<protein>
    <submittedName>
        <fullName evidence="1">Uncharacterized protein</fullName>
    </submittedName>
</protein>
<accession>A0AAW2FPI9</accession>
<name>A0AAW2FPI9_9HYME</name>
<organism evidence="1 2">
    <name type="scientific">Cardiocondyla obscurior</name>
    <dbReference type="NCBI Taxonomy" id="286306"/>
    <lineage>
        <taxon>Eukaryota</taxon>
        <taxon>Metazoa</taxon>
        <taxon>Ecdysozoa</taxon>
        <taxon>Arthropoda</taxon>
        <taxon>Hexapoda</taxon>
        <taxon>Insecta</taxon>
        <taxon>Pterygota</taxon>
        <taxon>Neoptera</taxon>
        <taxon>Endopterygota</taxon>
        <taxon>Hymenoptera</taxon>
        <taxon>Apocrita</taxon>
        <taxon>Aculeata</taxon>
        <taxon>Formicoidea</taxon>
        <taxon>Formicidae</taxon>
        <taxon>Myrmicinae</taxon>
        <taxon>Cardiocondyla</taxon>
    </lineage>
</organism>
<keyword evidence="2" id="KW-1185">Reference proteome</keyword>
<comment type="caution">
    <text evidence="1">The sequence shown here is derived from an EMBL/GenBank/DDBJ whole genome shotgun (WGS) entry which is preliminary data.</text>
</comment>
<evidence type="ECO:0000313" key="1">
    <source>
        <dbReference type="EMBL" id="KAL0117673.1"/>
    </source>
</evidence>